<dbReference type="AlphaFoldDB" id="A0A1R2BUE1"/>
<evidence type="ECO:0000313" key="2">
    <source>
        <dbReference type="Proteomes" id="UP000187209"/>
    </source>
</evidence>
<proteinExistence type="predicted"/>
<reference evidence="1 2" key="1">
    <citation type="submission" date="2016-11" db="EMBL/GenBank/DDBJ databases">
        <title>The macronuclear genome of Stentor coeruleus: a giant cell with tiny introns.</title>
        <authorList>
            <person name="Slabodnick M."/>
            <person name="Ruby J.G."/>
            <person name="Reiff S.B."/>
            <person name="Swart E.C."/>
            <person name="Gosai S."/>
            <person name="Prabakaran S."/>
            <person name="Witkowska E."/>
            <person name="Larue G.E."/>
            <person name="Fisher S."/>
            <person name="Freeman R.M."/>
            <person name="Gunawardena J."/>
            <person name="Chu W."/>
            <person name="Stover N.A."/>
            <person name="Gregory B.D."/>
            <person name="Nowacki M."/>
            <person name="Derisi J."/>
            <person name="Roy S.W."/>
            <person name="Marshall W.F."/>
            <person name="Sood P."/>
        </authorList>
    </citation>
    <scope>NUCLEOTIDE SEQUENCE [LARGE SCALE GENOMIC DNA]</scope>
    <source>
        <strain evidence="1">WM001</strain>
    </source>
</reference>
<organism evidence="1 2">
    <name type="scientific">Stentor coeruleus</name>
    <dbReference type="NCBI Taxonomy" id="5963"/>
    <lineage>
        <taxon>Eukaryota</taxon>
        <taxon>Sar</taxon>
        <taxon>Alveolata</taxon>
        <taxon>Ciliophora</taxon>
        <taxon>Postciliodesmatophora</taxon>
        <taxon>Heterotrichea</taxon>
        <taxon>Heterotrichida</taxon>
        <taxon>Stentoridae</taxon>
        <taxon>Stentor</taxon>
    </lineage>
</organism>
<comment type="caution">
    <text evidence="1">The sequence shown here is derived from an EMBL/GenBank/DDBJ whole genome shotgun (WGS) entry which is preliminary data.</text>
</comment>
<gene>
    <name evidence="1" type="ORF">SteCoe_19321</name>
</gene>
<accession>A0A1R2BUE1</accession>
<dbReference type="Proteomes" id="UP000187209">
    <property type="component" value="Unassembled WGS sequence"/>
</dbReference>
<dbReference type="EMBL" id="MPUH01000424">
    <property type="protein sequence ID" value="OMJ80418.1"/>
    <property type="molecule type" value="Genomic_DNA"/>
</dbReference>
<evidence type="ECO:0000313" key="1">
    <source>
        <dbReference type="EMBL" id="OMJ80418.1"/>
    </source>
</evidence>
<keyword evidence="2" id="KW-1185">Reference proteome</keyword>
<sequence>MDFHVNSKRPTINLDHSQTGIYDKLSNCRYSYRSNSTDSTPLILPLFQQLQSKLNEFDEFIFPPLELPSAKHKKVIKRRLKKIEKEEKVEALQPVYFSSRFKEVEKPHILSATATFNTTRFNIGPGTYESSPKNDQKGIFLSGTPRFEGFEVKAAEDFIEQKSRNYLCQTMIKKNKDMAKHTKERRLQSLEETTKIRDFESLVHKRTKIALESLNRETKLKNYTEKISKFEWRMKRFEIHKVKIGWGCLITVASTIFIFNLKVKLKKHAIKRINKMFMILYWVSKAVGKIAIKLKRIRWNYLIKTVNKRSPLIRNWIEKRKKIYNKMIVALIERVLFGNYMTRLMVNFKKYIYLIQYSIRHIIRIKRARNWGLMLLFKKLETKVLERKGQKRSFKDHTFAPAMIEVEIRKYYLKAARKYMMDVKAYKEKIKEEHGSSRGSEYDQKFRGSYNETLKKPVFLLYTSTEEIVKDIKLALGIEVKNSSSPNRRATTKVAYGRKLTFNK</sequence>
<name>A0A1R2BUE1_9CILI</name>
<protein>
    <submittedName>
        <fullName evidence="1">Uncharacterized protein</fullName>
    </submittedName>
</protein>